<proteinExistence type="predicted"/>
<feature type="compositionally biased region" description="Polar residues" evidence="4">
    <location>
        <begin position="66"/>
        <end position="77"/>
    </location>
</feature>
<feature type="region of interest" description="Disordered" evidence="4">
    <location>
        <begin position="66"/>
        <end position="100"/>
    </location>
</feature>
<dbReference type="InterPro" id="IPR014729">
    <property type="entry name" value="Rossmann-like_a/b/a_fold"/>
</dbReference>
<gene>
    <name evidence="6" type="ORF">RDB_LOCUS63975</name>
</gene>
<dbReference type="Pfam" id="PF00733">
    <property type="entry name" value="Asn_synthase"/>
    <property type="match status" value="1"/>
</dbReference>
<organism evidence="6 7">
    <name type="scientific">Rhizoctonia solani</name>
    <dbReference type="NCBI Taxonomy" id="456999"/>
    <lineage>
        <taxon>Eukaryota</taxon>
        <taxon>Fungi</taxon>
        <taxon>Dikarya</taxon>
        <taxon>Basidiomycota</taxon>
        <taxon>Agaricomycotina</taxon>
        <taxon>Agaricomycetes</taxon>
        <taxon>Cantharellales</taxon>
        <taxon>Ceratobasidiaceae</taxon>
        <taxon>Rhizoctonia</taxon>
    </lineage>
</organism>
<name>A0A8H3ABF5_9AGAM</name>
<protein>
    <recommendedName>
        <fullName evidence="5">Asparagine synthetase domain-containing protein</fullName>
    </recommendedName>
</protein>
<dbReference type="InterPro" id="IPR051857">
    <property type="entry name" value="Asn_synthetase_domain"/>
</dbReference>
<evidence type="ECO:0000256" key="4">
    <source>
        <dbReference type="SAM" id="MobiDB-lite"/>
    </source>
</evidence>
<dbReference type="PANTHER" id="PTHR45937:SF1">
    <property type="entry name" value="ASPARAGINE SYNTHETASE DOMAIN-CONTAINING PROTEIN 1"/>
    <property type="match status" value="1"/>
</dbReference>
<evidence type="ECO:0000313" key="7">
    <source>
        <dbReference type="Proteomes" id="UP000663846"/>
    </source>
</evidence>
<feature type="domain" description="Asparagine synthetase" evidence="5">
    <location>
        <begin position="23"/>
        <end position="63"/>
    </location>
</feature>
<keyword evidence="3" id="KW-0315">Glutamine amidotransferase</keyword>
<dbReference type="GO" id="GO:0006529">
    <property type="term" value="P:asparagine biosynthetic process"/>
    <property type="evidence" value="ECO:0007669"/>
    <property type="project" value="UniProtKB-KW"/>
</dbReference>
<keyword evidence="1" id="KW-0028">Amino-acid biosynthesis</keyword>
<accession>A0A8H3ABF5</accession>
<dbReference type="GO" id="GO:0004066">
    <property type="term" value="F:asparagine synthase (glutamine-hydrolyzing) activity"/>
    <property type="evidence" value="ECO:0007669"/>
    <property type="project" value="InterPro"/>
</dbReference>
<sequence length="158" mass="17715">MKSKNLVQGFIHDPAYALLRPVARLGVLFSGGIDSAVVAYLADRHIPQDEPIDLLNVGFENPRTLNASQNKSIQETKVQAKRDKKKRKKGPDELEAPTTISAPIVNETPKMGTYDVPDRLTGIEQLDELRRLCPHRKWNFVCVDVSYEASSQLIYSVI</sequence>
<evidence type="ECO:0000256" key="2">
    <source>
        <dbReference type="ARBA" id="ARBA00022888"/>
    </source>
</evidence>
<dbReference type="EMBL" id="CAJMWS010000310">
    <property type="protein sequence ID" value="CAE6407651.1"/>
    <property type="molecule type" value="Genomic_DNA"/>
</dbReference>
<evidence type="ECO:0000256" key="1">
    <source>
        <dbReference type="ARBA" id="ARBA00022605"/>
    </source>
</evidence>
<dbReference type="SUPFAM" id="SSF52402">
    <property type="entry name" value="Adenine nucleotide alpha hydrolases-like"/>
    <property type="match status" value="1"/>
</dbReference>
<evidence type="ECO:0000256" key="3">
    <source>
        <dbReference type="ARBA" id="ARBA00022962"/>
    </source>
</evidence>
<dbReference type="AlphaFoldDB" id="A0A8H3ABF5"/>
<evidence type="ECO:0000259" key="5">
    <source>
        <dbReference type="Pfam" id="PF00733"/>
    </source>
</evidence>
<comment type="caution">
    <text evidence="6">The sequence shown here is derived from an EMBL/GenBank/DDBJ whole genome shotgun (WGS) entry which is preliminary data.</text>
</comment>
<evidence type="ECO:0000313" key="6">
    <source>
        <dbReference type="EMBL" id="CAE6407651.1"/>
    </source>
</evidence>
<dbReference type="Gene3D" id="3.40.50.620">
    <property type="entry name" value="HUPs"/>
    <property type="match status" value="1"/>
</dbReference>
<reference evidence="6" key="1">
    <citation type="submission" date="2021-01" db="EMBL/GenBank/DDBJ databases">
        <authorList>
            <person name="Kaushik A."/>
        </authorList>
    </citation>
    <scope>NUCLEOTIDE SEQUENCE</scope>
    <source>
        <strain evidence="6">AG1-1C</strain>
    </source>
</reference>
<dbReference type="InterPro" id="IPR001962">
    <property type="entry name" value="Asn_synthase"/>
</dbReference>
<keyword evidence="2" id="KW-0061">Asparagine biosynthesis</keyword>
<dbReference type="Proteomes" id="UP000663846">
    <property type="component" value="Unassembled WGS sequence"/>
</dbReference>
<dbReference type="PANTHER" id="PTHR45937">
    <property type="entry name" value="ASPARAGINE SYNTHETASE DOMAIN-CONTAINING PROTEIN 1"/>
    <property type="match status" value="1"/>
</dbReference>